<dbReference type="Proteomes" id="UP000825935">
    <property type="component" value="Chromosome 5"/>
</dbReference>
<dbReference type="FunFam" id="3.30.730.10:FF:000001">
    <property type="entry name" value="Ethylene-responsive transcription factor 2"/>
    <property type="match status" value="1"/>
</dbReference>
<evidence type="ECO:0000256" key="4">
    <source>
        <dbReference type="ARBA" id="ARBA00023163"/>
    </source>
</evidence>
<evidence type="ECO:0000313" key="8">
    <source>
        <dbReference type="EMBL" id="KAH7437519.1"/>
    </source>
</evidence>
<evidence type="ECO:0000259" key="7">
    <source>
        <dbReference type="PROSITE" id="PS51032"/>
    </source>
</evidence>
<dbReference type="SMART" id="SM00380">
    <property type="entry name" value="AP2"/>
    <property type="match status" value="1"/>
</dbReference>
<proteinExistence type="predicted"/>
<keyword evidence="3" id="KW-0238">DNA-binding</keyword>
<keyword evidence="4" id="KW-0804">Transcription</keyword>
<dbReference type="OrthoDB" id="1927719at2759"/>
<keyword evidence="9" id="KW-1185">Reference proteome</keyword>
<dbReference type="AlphaFoldDB" id="A0A8T2UZS9"/>
<dbReference type="EMBL" id="CM035410">
    <property type="protein sequence ID" value="KAH7437519.1"/>
    <property type="molecule type" value="Genomic_DNA"/>
</dbReference>
<dbReference type="PROSITE" id="PS51032">
    <property type="entry name" value="AP2_ERF"/>
    <property type="match status" value="1"/>
</dbReference>
<evidence type="ECO:0000256" key="1">
    <source>
        <dbReference type="ARBA" id="ARBA00004123"/>
    </source>
</evidence>
<dbReference type="InterPro" id="IPR036955">
    <property type="entry name" value="AP2/ERF_dom_sf"/>
</dbReference>
<keyword evidence="5" id="KW-0539">Nucleus</keyword>
<evidence type="ECO:0000256" key="2">
    <source>
        <dbReference type="ARBA" id="ARBA00023015"/>
    </source>
</evidence>
<dbReference type="Pfam" id="PF00847">
    <property type="entry name" value="AP2"/>
    <property type="match status" value="1"/>
</dbReference>
<dbReference type="InterPro" id="IPR001471">
    <property type="entry name" value="AP2/ERF_dom"/>
</dbReference>
<dbReference type="Gene3D" id="3.30.730.10">
    <property type="entry name" value="AP2/ERF domain"/>
    <property type="match status" value="1"/>
</dbReference>
<dbReference type="GO" id="GO:0005634">
    <property type="term" value="C:nucleus"/>
    <property type="evidence" value="ECO:0007669"/>
    <property type="project" value="UniProtKB-SubCell"/>
</dbReference>
<dbReference type="InterPro" id="IPR016177">
    <property type="entry name" value="DNA-bd_dom_sf"/>
</dbReference>
<keyword evidence="2" id="KW-0805">Transcription regulation</keyword>
<name>A0A8T2UZS9_CERRI</name>
<feature type="domain" description="AP2/ERF" evidence="7">
    <location>
        <begin position="43"/>
        <end position="100"/>
    </location>
</feature>
<dbReference type="GO" id="GO:0003677">
    <property type="term" value="F:DNA binding"/>
    <property type="evidence" value="ECO:0007669"/>
    <property type="project" value="UniProtKB-KW"/>
</dbReference>
<dbReference type="PANTHER" id="PTHR31677">
    <property type="entry name" value="AP2 DOMAIN CLASS TRANSCRIPTION FACTOR"/>
    <property type="match status" value="1"/>
</dbReference>
<accession>A0A8T2UZS9</accession>
<dbReference type="CDD" id="cd00018">
    <property type="entry name" value="AP2"/>
    <property type="match status" value="1"/>
</dbReference>
<sequence length="392" mass="43103">MEARRALALSRLQDEVLSRFPLKDDSSASSIGKSPITVKEAAHYRGVRRRPWGRFAAEIRDPWKKTRVWLGTFDTAEEAAMAYDKAARSLRGAKAKTNFPPHGEDDGDARDFVQQQQQQLQRFSSGYGGPVEDAKLVRPLSIRPVQSLRHDNQSSGVDNELPFLHHFQHHSSDDKFASYLLPHKQKSAAEETVSPLRHLQERGSCDKVNPFSSSLQPTAQLLQAPESSFYGYPRVPVCMGSMSNSIGMPLWSAPSNVADPALINRTMKLHTGATKLSSEAPSPHQEMSVQTSGLESSACPLLLFPSKRLRVDDCTEDRRPWESSLSPNTLSRSAHPNLHEGSDCDSSASSSVINPLPISSAEPSISIAASCHKAIIDLNQPVCTEEELSLSL</sequence>
<reference evidence="8" key="1">
    <citation type="submission" date="2021-08" db="EMBL/GenBank/DDBJ databases">
        <title>WGS assembly of Ceratopteris richardii.</title>
        <authorList>
            <person name="Marchant D.B."/>
            <person name="Chen G."/>
            <person name="Jenkins J."/>
            <person name="Shu S."/>
            <person name="Leebens-Mack J."/>
            <person name="Grimwood J."/>
            <person name="Schmutz J."/>
            <person name="Soltis P."/>
            <person name="Soltis D."/>
            <person name="Chen Z.-H."/>
        </authorList>
    </citation>
    <scope>NUCLEOTIDE SEQUENCE</scope>
    <source>
        <strain evidence="8">Whitten #5841</strain>
        <tissue evidence="8">Leaf</tissue>
    </source>
</reference>
<dbReference type="PANTHER" id="PTHR31677:SF157">
    <property type="entry name" value="AP2_ERF DOMAIN-CONTAINING PROTEIN"/>
    <property type="match status" value="1"/>
</dbReference>
<organism evidence="8 9">
    <name type="scientific">Ceratopteris richardii</name>
    <name type="common">Triangle waterfern</name>
    <dbReference type="NCBI Taxonomy" id="49495"/>
    <lineage>
        <taxon>Eukaryota</taxon>
        <taxon>Viridiplantae</taxon>
        <taxon>Streptophyta</taxon>
        <taxon>Embryophyta</taxon>
        <taxon>Tracheophyta</taxon>
        <taxon>Polypodiopsida</taxon>
        <taxon>Polypodiidae</taxon>
        <taxon>Polypodiales</taxon>
        <taxon>Pteridineae</taxon>
        <taxon>Pteridaceae</taxon>
        <taxon>Parkerioideae</taxon>
        <taxon>Ceratopteris</taxon>
    </lineage>
</organism>
<evidence type="ECO:0000256" key="6">
    <source>
        <dbReference type="SAM" id="MobiDB-lite"/>
    </source>
</evidence>
<feature type="region of interest" description="Disordered" evidence="6">
    <location>
        <begin position="317"/>
        <end position="349"/>
    </location>
</feature>
<protein>
    <recommendedName>
        <fullName evidence="7">AP2/ERF domain-containing protein</fullName>
    </recommendedName>
</protein>
<evidence type="ECO:0000256" key="5">
    <source>
        <dbReference type="ARBA" id="ARBA00023242"/>
    </source>
</evidence>
<feature type="compositionally biased region" description="Polar residues" evidence="6">
    <location>
        <begin position="323"/>
        <end position="334"/>
    </location>
</feature>
<dbReference type="GO" id="GO:0003700">
    <property type="term" value="F:DNA-binding transcription factor activity"/>
    <property type="evidence" value="ECO:0007669"/>
    <property type="project" value="InterPro"/>
</dbReference>
<comment type="subcellular location">
    <subcellularLocation>
        <location evidence="1">Nucleus</location>
    </subcellularLocation>
</comment>
<evidence type="ECO:0000256" key="3">
    <source>
        <dbReference type="ARBA" id="ARBA00023125"/>
    </source>
</evidence>
<dbReference type="PRINTS" id="PR00367">
    <property type="entry name" value="ETHRSPELEMNT"/>
</dbReference>
<evidence type="ECO:0000313" key="9">
    <source>
        <dbReference type="Proteomes" id="UP000825935"/>
    </source>
</evidence>
<comment type="caution">
    <text evidence="8">The sequence shown here is derived from an EMBL/GenBank/DDBJ whole genome shotgun (WGS) entry which is preliminary data.</text>
</comment>
<gene>
    <name evidence="8" type="ORF">KP509_05G076100</name>
</gene>
<dbReference type="SUPFAM" id="SSF54171">
    <property type="entry name" value="DNA-binding domain"/>
    <property type="match status" value="1"/>
</dbReference>